<accession>A0A9W9Z2U2</accession>
<dbReference type="OrthoDB" id="674604at2759"/>
<keyword evidence="5" id="KW-1185">Reference proteome</keyword>
<comment type="caution">
    <text evidence="4">The sequence shown here is derived from an EMBL/GenBank/DDBJ whole genome shotgun (WGS) entry which is preliminary data.</text>
</comment>
<evidence type="ECO:0000256" key="2">
    <source>
        <dbReference type="ARBA" id="ARBA00022737"/>
    </source>
</evidence>
<feature type="repeat" description="WD" evidence="3">
    <location>
        <begin position="241"/>
        <end position="273"/>
    </location>
</feature>
<feature type="repeat" description="WD" evidence="3">
    <location>
        <begin position="17"/>
        <end position="58"/>
    </location>
</feature>
<proteinExistence type="predicted"/>
<feature type="repeat" description="WD" evidence="3">
    <location>
        <begin position="104"/>
        <end position="138"/>
    </location>
</feature>
<protein>
    <recommendedName>
        <fullName evidence="6">WD40 repeat-like protein</fullName>
    </recommendedName>
</protein>
<dbReference type="CDD" id="cd00200">
    <property type="entry name" value="WD40"/>
    <property type="match status" value="1"/>
</dbReference>
<evidence type="ECO:0000256" key="1">
    <source>
        <dbReference type="ARBA" id="ARBA00022574"/>
    </source>
</evidence>
<dbReference type="InterPro" id="IPR001680">
    <property type="entry name" value="WD40_rpt"/>
</dbReference>
<keyword evidence="1 3" id="KW-0853">WD repeat</keyword>
<organism evidence="4 5">
    <name type="scientific">Desmophyllum pertusum</name>
    <dbReference type="NCBI Taxonomy" id="174260"/>
    <lineage>
        <taxon>Eukaryota</taxon>
        <taxon>Metazoa</taxon>
        <taxon>Cnidaria</taxon>
        <taxon>Anthozoa</taxon>
        <taxon>Hexacorallia</taxon>
        <taxon>Scleractinia</taxon>
        <taxon>Caryophylliina</taxon>
        <taxon>Caryophylliidae</taxon>
        <taxon>Desmophyllum</taxon>
    </lineage>
</organism>
<dbReference type="InterPro" id="IPR036322">
    <property type="entry name" value="WD40_repeat_dom_sf"/>
</dbReference>
<dbReference type="PROSITE" id="PS50294">
    <property type="entry name" value="WD_REPEATS_REGION"/>
    <property type="match status" value="6"/>
</dbReference>
<dbReference type="PANTHER" id="PTHR19848:SF8">
    <property type="entry name" value="F-BOX AND WD REPEAT DOMAIN CONTAINING 7"/>
    <property type="match status" value="1"/>
</dbReference>
<feature type="repeat" description="WD" evidence="3">
    <location>
        <begin position="62"/>
        <end position="103"/>
    </location>
</feature>
<dbReference type="InterPro" id="IPR015943">
    <property type="entry name" value="WD40/YVTN_repeat-like_dom_sf"/>
</dbReference>
<evidence type="ECO:0000313" key="4">
    <source>
        <dbReference type="EMBL" id="KAJ7373985.1"/>
    </source>
</evidence>
<reference evidence="4" key="1">
    <citation type="submission" date="2023-01" db="EMBL/GenBank/DDBJ databases">
        <title>Genome assembly of the deep-sea coral Lophelia pertusa.</title>
        <authorList>
            <person name="Herrera S."/>
            <person name="Cordes E."/>
        </authorList>
    </citation>
    <scope>NUCLEOTIDE SEQUENCE</scope>
    <source>
        <strain evidence="4">USNM1676648</strain>
        <tissue evidence="4">Polyp</tissue>
    </source>
</reference>
<feature type="repeat" description="WD" evidence="3">
    <location>
        <begin position="153"/>
        <end position="184"/>
    </location>
</feature>
<evidence type="ECO:0000313" key="5">
    <source>
        <dbReference type="Proteomes" id="UP001163046"/>
    </source>
</evidence>
<dbReference type="EMBL" id="MU826829">
    <property type="protein sequence ID" value="KAJ7373985.1"/>
    <property type="molecule type" value="Genomic_DNA"/>
</dbReference>
<dbReference type="Proteomes" id="UP001163046">
    <property type="component" value="Unassembled WGS sequence"/>
</dbReference>
<dbReference type="AlphaFoldDB" id="A0A9W9Z2U2"/>
<dbReference type="Gene3D" id="2.130.10.10">
    <property type="entry name" value="YVTN repeat-like/Quinoprotein amine dehydrogenase"/>
    <property type="match status" value="2"/>
</dbReference>
<dbReference type="SMART" id="SM00320">
    <property type="entry name" value="WD40"/>
    <property type="match status" value="7"/>
</dbReference>
<gene>
    <name evidence="4" type="ORF">OS493_009313</name>
</gene>
<dbReference type="PANTHER" id="PTHR19848">
    <property type="entry name" value="WD40 REPEAT PROTEIN"/>
    <property type="match status" value="1"/>
</dbReference>
<evidence type="ECO:0000256" key="3">
    <source>
        <dbReference type="PROSITE-ProRule" id="PRU00221"/>
    </source>
</evidence>
<sequence>MSSTVSYEKELVHRKSLGGHEGAVLYCAVDPKDKILATCSVDGRIIIWTIETDEIVPLRTLKGGHTGEITSCAFSSIGPILASSSRDKKVILWHHDTGKRASRLELHSDAVLHCAFSKDGKFLASASRDKTARLYKIRPGAGEFVPGGDVKQLVGHTAAVNFVQFSPDGAVVLTCSDDRTIRTWRRDNDWNCGTTLTEFTAPVKSVLFSPVDPVFASLAGNRVTVWMMHGSSYDAENSVDIRSTDKQLKAISFVPDGRHIVGVADDATINIWDSIERNSWSNWYNKRPNQDQHRTAILTCCFSGKNRFISADSDGLVDVWELV</sequence>
<dbReference type="Pfam" id="PF00400">
    <property type="entry name" value="WD40"/>
    <property type="match status" value="6"/>
</dbReference>
<name>A0A9W9Z2U2_9CNID</name>
<keyword evidence="2" id="KW-0677">Repeat</keyword>
<dbReference type="PROSITE" id="PS50082">
    <property type="entry name" value="WD_REPEATS_2"/>
    <property type="match status" value="6"/>
</dbReference>
<feature type="repeat" description="WD" evidence="3">
    <location>
        <begin position="290"/>
        <end position="323"/>
    </location>
</feature>
<dbReference type="SUPFAM" id="SSF50978">
    <property type="entry name" value="WD40 repeat-like"/>
    <property type="match status" value="1"/>
</dbReference>
<evidence type="ECO:0008006" key="6">
    <source>
        <dbReference type="Google" id="ProtNLM"/>
    </source>
</evidence>